<evidence type="ECO:0000313" key="2">
    <source>
        <dbReference type="EMBL" id="GAA2199825.1"/>
    </source>
</evidence>
<dbReference type="EMBL" id="BAAAQW010000005">
    <property type="protein sequence ID" value="GAA2199825.1"/>
    <property type="molecule type" value="Genomic_DNA"/>
</dbReference>
<reference evidence="2 3" key="1">
    <citation type="journal article" date="2019" name="Int. J. Syst. Evol. Microbiol.">
        <title>The Global Catalogue of Microorganisms (GCM) 10K type strain sequencing project: providing services to taxonomists for standard genome sequencing and annotation.</title>
        <authorList>
            <consortium name="The Broad Institute Genomics Platform"/>
            <consortium name="The Broad Institute Genome Sequencing Center for Infectious Disease"/>
            <person name="Wu L."/>
            <person name="Ma J."/>
        </authorList>
    </citation>
    <scope>NUCLEOTIDE SEQUENCE [LARGE SCALE GENOMIC DNA]</scope>
    <source>
        <strain evidence="2 3">JCM 16034</strain>
    </source>
</reference>
<name>A0ABN3BSS1_9MICC</name>
<proteinExistence type="predicted"/>
<organism evidence="2 3">
    <name type="scientific">Sinomonas flava</name>
    <dbReference type="NCBI Taxonomy" id="496857"/>
    <lineage>
        <taxon>Bacteria</taxon>
        <taxon>Bacillati</taxon>
        <taxon>Actinomycetota</taxon>
        <taxon>Actinomycetes</taxon>
        <taxon>Micrococcales</taxon>
        <taxon>Micrococcaceae</taxon>
        <taxon>Sinomonas</taxon>
    </lineage>
</organism>
<accession>A0ABN3BSS1</accession>
<sequence length="73" mass="7597">MDLALGDLEVEAVKGVDAAVVLVELDSLDDGVHGWDGTRPSPFSEDSEASGIRKETGVPLCGGGRVGWRTSDV</sequence>
<gene>
    <name evidence="2" type="ORF">GCM10009849_17780</name>
</gene>
<feature type="region of interest" description="Disordered" evidence="1">
    <location>
        <begin position="36"/>
        <end position="56"/>
    </location>
</feature>
<dbReference type="Proteomes" id="UP001500432">
    <property type="component" value="Unassembled WGS sequence"/>
</dbReference>
<evidence type="ECO:0000256" key="1">
    <source>
        <dbReference type="SAM" id="MobiDB-lite"/>
    </source>
</evidence>
<keyword evidence="3" id="KW-1185">Reference proteome</keyword>
<evidence type="ECO:0000313" key="3">
    <source>
        <dbReference type="Proteomes" id="UP001500432"/>
    </source>
</evidence>
<comment type="caution">
    <text evidence="2">The sequence shown here is derived from an EMBL/GenBank/DDBJ whole genome shotgun (WGS) entry which is preliminary data.</text>
</comment>
<protein>
    <submittedName>
        <fullName evidence="2">Uncharacterized protein</fullName>
    </submittedName>
</protein>